<dbReference type="PROSITE" id="PS51318">
    <property type="entry name" value="TAT"/>
    <property type="match status" value="1"/>
</dbReference>
<evidence type="ECO:0000313" key="2">
    <source>
        <dbReference type="Proteomes" id="UP000238701"/>
    </source>
</evidence>
<protein>
    <recommendedName>
        <fullName evidence="3">Gluconate 2-dehydrogenase subunit 3 family protein</fullName>
    </recommendedName>
</protein>
<name>A0A2U3KCL0_9BACT</name>
<reference evidence="2" key="1">
    <citation type="submission" date="2018-02" db="EMBL/GenBank/DDBJ databases">
        <authorList>
            <person name="Hausmann B."/>
        </authorList>
    </citation>
    <scope>NUCLEOTIDE SEQUENCE [LARGE SCALE GENOMIC DNA]</scope>
    <source>
        <strain evidence="2">Peat soil MAG SbA1</strain>
    </source>
</reference>
<dbReference type="OrthoDB" id="122105at2"/>
<proteinExistence type="predicted"/>
<organism evidence="1 2">
    <name type="scientific">Candidatus Sulfotelmatobacter kueseliae</name>
    <dbReference type="NCBI Taxonomy" id="2042962"/>
    <lineage>
        <taxon>Bacteria</taxon>
        <taxon>Pseudomonadati</taxon>
        <taxon>Acidobacteriota</taxon>
        <taxon>Terriglobia</taxon>
        <taxon>Terriglobales</taxon>
        <taxon>Candidatus Korobacteraceae</taxon>
        <taxon>Candidatus Sulfotelmatobacter</taxon>
    </lineage>
</organism>
<dbReference type="PROSITE" id="PS51257">
    <property type="entry name" value="PROKAR_LIPOPROTEIN"/>
    <property type="match status" value="1"/>
</dbReference>
<evidence type="ECO:0000313" key="1">
    <source>
        <dbReference type="EMBL" id="SPF37402.1"/>
    </source>
</evidence>
<dbReference type="InterPro" id="IPR006311">
    <property type="entry name" value="TAT_signal"/>
</dbReference>
<accession>A0A2U3KCL0</accession>
<sequence>MEPAYKLSRRKFLQAAMVMAAATGSGVGCSGARTPWRFLTVDEARTLAALCDQIIPPDEDPGAAWAGVVNYIDRQLCGPLDHLRRSYRQGIAAVNQSSRMLYGSAFAELAAARQVDLLTLMEQGRAPAEAWKQIASAEFFDLLVEQTMQGFYGDPRHGGNREGTSWKMLGVPYPPIRGRLHFDVSKQ</sequence>
<dbReference type="EMBL" id="OMOD01000090">
    <property type="protein sequence ID" value="SPF37402.1"/>
    <property type="molecule type" value="Genomic_DNA"/>
</dbReference>
<dbReference type="InterPro" id="IPR027056">
    <property type="entry name" value="Gluconate_2DH_su3"/>
</dbReference>
<dbReference type="AlphaFoldDB" id="A0A2U3KCL0"/>
<dbReference type="Proteomes" id="UP000238701">
    <property type="component" value="Unassembled WGS sequence"/>
</dbReference>
<gene>
    <name evidence="1" type="ORF">SBA1_180030</name>
</gene>
<evidence type="ECO:0008006" key="3">
    <source>
        <dbReference type="Google" id="ProtNLM"/>
    </source>
</evidence>
<dbReference type="Pfam" id="PF13618">
    <property type="entry name" value="Gluconate_2-dh3"/>
    <property type="match status" value="1"/>
</dbReference>